<protein>
    <submittedName>
        <fullName evidence="4">GNAT family N-acetyltransferase</fullName>
    </submittedName>
</protein>
<dbReference type="EMBL" id="JBCITK010000001">
    <property type="protein sequence ID" value="MEN0644037.1"/>
    <property type="molecule type" value="Genomic_DNA"/>
</dbReference>
<dbReference type="Pfam" id="PF00583">
    <property type="entry name" value="Acetyltransf_1"/>
    <property type="match status" value="1"/>
</dbReference>
<keyword evidence="5" id="KW-1185">Reference proteome</keyword>
<evidence type="ECO:0000313" key="5">
    <source>
        <dbReference type="Proteomes" id="UP001418796"/>
    </source>
</evidence>
<sequence length="180" mass="20586">MFNIRPLTEQDAYEYRNIRLEALKNAPEAFATSYEEEEHVPVDMVQLRLKAEGAITFGLFHFEELVAVVTLLFEQKQKLSHRATLVAMYVNPEHQGKGMGRELLTYAIKHARSKEVTDQIYLTVVSTNNRAKKLYESLGFKCYGVDKRALKLANGMYLDEALMVLELKGIIDEEVPSNEV</sequence>
<proteinExistence type="predicted"/>
<dbReference type="Gene3D" id="3.40.630.30">
    <property type="match status" value="1"/>
</dbReference>
<reference evidence="4 5" key="1">
    <citation type="submission" date="2024-03" db="EMBL/GenBank/DDBJ databases">
        <title>Bacilli Hybrid Assemblies.</title>
        <authorList>
            <person name="Kovac J."/>
        </authorList>
    </citation>
    <scope>NUCLEOTIDE SEQUENCE [LARGE SCALE GENOMIC DNA]</scope>
    <source>
        <strain evidence="4 5">FSL R7-0666</strain>
    </source>
</reference>
<accession>A0ABU9VJI1</accession>
<evidence type="ECO:0000256" key="1">
    <source>
        <dbReference type="ARBA" id="ARBA00022679"/>
    </source>
</evidence>
<dbReference type="InterPro" id="IPR000182">
    <property type="entry name" value="GNAT_dom"/>
</dbReference>
<evidence type="ECO:0000259" key="3">
    <source>
        <dbReference type="PROSITE" id="PS51186"/>
    </source>
</evidence>
<feature type="domain" description="N-acetyltransferase" evidence="3">
    <location>
        <begin position="2"/>
        <end position="168"/>
    </location>
</feature>
<dbReference type="Proteomes" id="UP001418796">
    <property type="component" value="Unassembled WGS sequence"/>
</dbReference>
<dbReference type="InterPro" id="IPR050680">
    <property type="entry name" value="YpeA/RimI_acetyltransf"/>
</dbReference>
<dbReference type="InterPro" id="IPR016181">
    <property type="entry name" value="Acyl_CoA_acyltransferase"/>
</dbReference>
<keyword evidence="1" id="KW-0808">Transferase</keyword>
<gene>
    <name evidence="4" type="ORF">MKY91_12815</name>
</gene>
<evidence type="ECO:0000256" key="2">
    <source>
        <dbReference type="ARBA" id="ARBA00023315"/>
    </source>
</evidence>
<dbReference type="RefSeq" id="WP_343130817.1">
    <property type="nucleotide sequence ID" value="NZ_JBCITK010000001.1"/>
</dbReference>
<dbReference type="PROSITE" id="PS51186">
    <property type="entry name" value="GNAT"/>
    <property type="match status" value="1"/>
</dbReference>
<dbReference type="PANTHER" id="PTHR43420">
    <property type="entry name" value="ACETYLTRANSFERASE"/>
    <property type="match status" value="1"/>
</dbReference>
<comment type="caution">
    <text evidence="4">The sequence shown here is derived from an EMBL/GenBank/DDBJ whole genome shotgun (WGS) entry which is preliminary data.</text>
</comment>
<dbReference type="SUPFAM" id="SSF55729">
    <property type="entry name" value="Acyl-CoA N-acyltransferases (Nat)"/>
    <property type="match status" value="1"/>
</dbReference>
<organism evidence="4 5">
    <name type="scientific">Alkalicoccobacillus gibsonii</name>
    <dbReference type="NCBI Taxonomy" id="79881"/>
    <lineage>
        <taxon>Bacteria</taxon>
        <taxon>Bacillati</taxon>
        <taxon>Bacillota</taxon>
        <taxon>Bacilli</taxon>
        <taxon>Bacillales</taxon>
        <taxon>Bacillaceae</taxon>
        <taxon>Alkalicoccobacillus</taxon>
    </lineage>
</organism>
<evidence type="ECO:0000313" key="4">
    <source>
        <dbReference type="EMBL" id="MEN0644037.1"/>
    </source>
</evidence>
<name>A0ABU9VJI1_9BACI</name>
<dbReference type="CDD" id="cd04301">
    <property type="entry name" value="NAT_SF"/>
    <property type="match status" value="1"/>
</dbReference>
<keyword evidence="2" id="KW-0012">Acyltransferase</keyword>